<evidence type="ECO:0000313" key="3">
    <source>
        <dbReference type="EMBL" id="KXB00395.1"/>
    </source>
</evidence>
<dbReference type="Gene3D" id="2.60.40.10">
    <property type="entry name" value="Immunoglobulins"/>
    <property type="match status" value="1"/>
</dbReference>
<reference evidence="3 4" key="1">
    <citation type="journal article" date="2016" name="Sci. Rep.">
        <title>Metabolic traits of an uncultured archaeal lineage -MSBL1- from brine pools of the Red Sea.</title>
        <authorList>
            <person name="Mwirichia R."/>
            <person name="Alam I."/>
            <person name="Rashid M."/>
            <person name="Vinu M."/>
            <person name="Ba-Alawi W."/>
            <person name="Anthony Kamau A."/>
            <person name="Kamanda Ngugi D."/>
            <person name="Goker M."/>
            <person name="Klenk H.P."/>
            <person name="Bajic V."/>
            <person name="Stingl U."/>
        </authorList>
    </citation>
    <scope>NUCLEOTIDE SEQUENCE [LARGE SCALE GENOMIC DNA]</scope>
    <source>
        <strain evidence="3">SCGC-AAA261C02</strain>
    </source>
</reference>
<dbReference type="Proteomes" id="UP000070520">
    <property type="component" value="Unassembled WGS sequence"/>
</dbReference>
<dbReference type="InterPro" id="IPR035986">
    <property type="entry name" value="PKD_dom_sf"/>
</dbReference>
<keyword evidence="4" id="KW-1185">Reference proteome</keyword>
<keyword evidence="1" id="KW-1133">Transmembrane helix</keyword>
<accession>A0A133V1V2</accession>
<dbReference type="PROSITE" id="PS50093">
    <property type="entry name" value="PKD"/>
    <property type="match status" value="1"/>
</dbReference>
<dbReference type="InterPro" id="IPR013783">
    <property type="entry name" value="Ig-like_fold"/>
</dbReference>
<dbReference type="EMBL" id="LHXW01000005">
    <property type="protein sequence ID" value="KXB00395.1"/>
    <property type="molecule type" value="Genomic_DNA"/>
</dbReference>
<keyword evidence="1" id="KW-0812">Transmembrane</keyword>
<dbReference type="InterPro" id="IPR000601">
    <property type="entry name" value="PKD_dom"/>
</dbReference>
<protein>
    <recommendedName>
        <fullName evidence="2">PKD domain-containing protein</fullName>
    </recommendedName>
</protein>
<evidence type="ECO:0000256" key="1">
    <source>
        <dbReference type="SAM" id="Phobius"/>
    </source>
</evidence>
<evidence type="ECO:0000313" key="4">
    <source>
        <dbReference type="Proteomes" id="UP000070520"/>
    </source>
</evidence>
<dbReference type="Pfam" id="PF18911">
    <property type="entry name" value="PKD_4"/>
    <property type="match status" value="1"/>
</dbReference>
<feature type="transmembrane region" description="Helical" evidence="1">
    <location>
        <begin position="6"/>
        <end position="23"/>
    </location>
</feature>
<proteinExistence type="predicted"/>
<comment type="caution">
    <text evidence="3">The sequence shown here is derived from an EMBL/GenBank/DDBJ whole genome shotgun (WGS) entry which is preliminary data.</text>
</comment>
<organism evidence="3 4">
    <name type="scientific">candidate division MSBL1 archaeon SCGC-AAA261C02</name>
    <dbReference type="NCBI Taxonomy" id="1698272"/>
    <lineage>
        <taxon>Archaea</taxon>
        <taxon>Methanobacteriati</taxon>
        <taxon>Methanobacteriota</taxon>
        <taxon>candidate division MSBL1</taxon>
    </lineage>
</organism>
<evidence type="ECO:0000259" key="2">
    <source>
        <dbReference type="PROSITE" id="PS50093"/>
    </source>
</evidence>
<dbReference type="CDD" id="cd00146">
    <property type="entry name" value="PKD"/>
    <property type="match status" value="1"/>
</dbReference>
<gene>
    <name evidence="3" type="ORF">AKJ42_00865</name>
</gene>
<keyword evidence="1" id="KW-0472">Membrane</keyword>
<dbReference type="InterPro" id="IPR022409">
    <property type="entry name" value="PKD/Chitinase_dom"/>
</dbReference>
<dbReference type="SUPFAM" id="SSF49299">
    <property type="entry name" value="PKD domain"/>
    <property type="match status" value="1"/>
</dbReference>
<feature type="domain" description="PKD" evidence="2">
    <location>
        <begin position="37"/>
        <end position="117"/>
    </location>
</feature>
<dbReference type="SMART" id="SM00089">
    <property type="entry name" value="PKD"/>
    <property type="match status" value="1"/>
</dbReference>
<name>A0A133V1V2_9EURY</name>
<dbReference type="AlphaFoldDB" id="A0A133V1V2"/>
<sequence length="320" mass="35497">MSPKKILTITIIIILAIGLLWITKPWQKIGGSGKGASPTASFSYSVDNQDSLKVHFTNESSDLDNDITSYSWSFGDESTSTSVDPTHAYSTGGTYTVELMVMDSEGNSDTHSRSVTVKKVPLGYTLFRYAASFQYLNSEDNEPIGDEIFIVYPCPNVDNEPVVANENFTWQLLAHYTENGENVWQVEVDNGTPALMVEPRENAPNYSPPDILNTSHGPKVWLHLIHSGLNSRDALFQNEIARIEAEFLVPDENADKVTLVDNQGGIYFNAGPYSEGYKPIRYSVEVSLSKWVGDTFESLGTFSAIADNLPEYAWIELEAK</sequence>